<gene>
    <name evidence="1" type="ORF">CR205_06620</name>
</gene>
<organism evidence="1 2">
    <name type="scientific">Alteribacter lacisalsi</name>
    <dbReference type="NCBI Taxonomy" id="2045244"/>
    <lineage>
        <taxon>Bacteria</taxon>
        <taxon>Bacillati</taxon>
        <taxon>Bacillota</taxon>
        <taxon>Bacilli</taxon>
        <taxon>Bacillales</taxon>
        <taxon>Bacillaceae</taxon>
        <taxon>Alteribacter</taxon>
    </lineage>
</organism>
<reference evidence="1 2" key="1">
    <citation type="submission" date="2017-10" db="EMBL/GenBank/DDBJ databases">
        <title>Bacillus sp. nov., a halophilic bacterium isolated from a Yangshapao Lake.</title>
        <authorList>
            <person name="Wang H."/>
        </authorList>
    </citation>
    <scope>NUCLEOTIDE SEQUENCE [LARGE SCALE GENOMIC DNA]</scope>
    <source>
        <strain evidence="1 2">YSP-3</strain>
    </source>
</reference>
<dbReference type="Proteomes" id="UP000248066">
    <property type="component" value="Unassembled WGS sequence"/>
</dbReference>
<dbReference type="AlphaFoldDB" id="A0A2W0HL55"/>
<keyword evidence="2" id="KW-1185">Reference proteome</keyword>
<name>A0A2W0HL55_9BACI</name>
<proteinExistence type="predicted"/>
<sequence length="61" mass="7462">MKNFHCCATCIHFEVVKRLGSTRYRCRRLGFETRPHYRFDCWDPRPDIKKLIKKQEDTSSR</sequence>
<dbReference type="EMBL" id="PDOF01000001">
    <property type="protein sequence ID" value="PYZ98265.1"/>
    <property type="molecule type" value="Genomic_DNA"/>
</dbReference>
<evidence type="ECO:0000313" key="2">
    <source>
        <dbReference type="Proteomes" id="UP000248066"/>
    </source>
</evidence>
<accession>A0A2W0HL55</accession>
<evidence type="ECO:0000313" key="1">
    <source>
        <dbReference type="EMBL" id="PYZ98265.1"/>
    </source>
</evidence>
<protein>
    <submittedName>
        <fullName evidence="1">Uncharacterized protein</fullName>
    </submittedName>
</protein>
<comment type="caution">
    <text evidence="1">The sequence shown here is derived from an EMBL/GenBank/DDBJ whole genome shotgun (WGS) entry which is preliminary data.</text>
</comment>